<reference evidence="1 2" key="1">
    <citation type="submission" date="2019-03" db="EMBL/GenBank/DDBJ databases">
        <title>Genomic Encyclopedia of Type Strains, Phase IV (KMG-IV): sequencing the most valuable type-strain genomes for metagenomic binning, comparative biology and taxonomic classification.</title>
        <authorList>
            <person name="Goeker M."/>
        </authorList>
    </citation>
    <scope>NUCLEOTIDE SEQUENCE [LARGE SCALE GENOMIC DNA]</scope>
    <source>
        <strain evidence="1 2">DSM 18555</strain>
    </source>
</reference>
<name>A0A4R6GI56_9BURK</name>
<proteinExistence type="predicted"/>
<comment type="caution">
    <text evidence="1">The sequence shown here is derived from an EMBL/GenBank/DDBJ whole genome shotgun (WGS) entry which is preliminary data.</text>
</comment>
<organism evidence="1 2">
    <name type="scientific">Herminiimonas fonticola</name>
    <dbReference type="NCBI Taxonomy" id="303380"/>
    <lineage>
        <taxon>Bacteria</taxon>
        <taxon>Pseudomonadati</taxon>
        <taxon>Pseudomonadota</taxon>
        <taxon>Betaproteobacteria</taxon>
        <taxon>Burkholderiales</taxon>
        <taxon>Oxalobacteraceae</taxon>
        <taxon>Herminiimonas</taxon>
    </lineage>
</organism>
<protein>
    <submittedName>
        <fullName evidence="1">Uncharacterized protein</fullName>
    </submittedName>
</protein>
<evidence type="ECO:0000313" key="2">
    <source>
        <dbReference type="Proteomes" id="UP000294737"/>
    </source>
</evidence>
<evidence type="ECO:0000313" key="1">
    <source>
        <dbReference type="EMBL" id="TDN94679.1"/>
    </source>
</evidence>
<sequence length="58" mass="6837">MLKYALGILSSHLEFSFKFRSLHVATIEHTYANKYSRLPLHKYAIKFLVCYNNYVAQP</sequence>
<keyword evidence="2" id="KW-1185">Reference proteome</keyword>
<gene>
    <name evidence="1" type="ORF">EV677_1233</name>
</gene>
<dbReference type="AlphaFoldDB" id="A0A4R6GI56"/>
<dbReference type="EMBL" id="SNWF01000004">
    <property type="protein sequence ID" value="TDN94679.1"/>
    <property type="molecule type" value="Genomic_DNA"/>
</dbReference>
<dbReference type="Proteomes" id="UP000294737">
    <property type="component" value="Unassembled WGS sequence"/>
</dbReference>
<accession>A0A4R6GI56</accession>